<dbReference type="Pfam" id="PF01408">
    <property type="entry name" value="GFO_IDH_MocA"/>
    <property type="match status" value="1"/>
</dbReference>
<evidence type="ECO:0000256" key="2">
    <source>
        <dbReference type="ARBA" id="ARBA00023027"/>
    </source>
</evidence>
<gene>
    <name evidence="5" type="ORF">MTO99_17700</name>
</gene>
<keyword evidence="2" id="KW-0520">NAD</keyword>
<evidence type="ECO:0000259" key="4">
    <source>
        <dbReference type="Pfam" id="PF22725"/>
    </source>
</evidence>
<dbReference type="SUPFAM" id="SSF55347">
    <property type="entry name" value="Glyceraldehyde-3-phosphate dehydrogenase-like, C-terminal domain"/>
    <property type="match status" value="1"/>
</dbReference>
<protein>
    <submittedName>
        <fullName evidence="5">Gfo/Idh/MocA family oxidoreductase</fullName>
    </submittedName>
</protein>
<dbReference type="InterPro" id="IPR036291">
    <property type="entry name" value="NAD(P)-bd_dom_sf"/>
</dbReference>
<dbReference type="Proteomes" id="UP000832097">
    <property type="component" value="Chromosome"/>
</dbReference>
<proteinExistence type="predicted"/>
<dbReference type="PANTHER" id="PTHR43818:SF11">
    <property type="entry name" value="BCDNA.GH03377"/>
    <property type="match status" value="1"/>
</dbReference>
<dbReference type="InterPro" id="IPR050463">
    <property type="entry name" value="Gfo/Idh/MocA_oxidrdct_glycsds"/>
</dbReference>
<dbReference type="EMBL" id="CP094528">
    <property type="protein sequence ID" value="UOE43970.1"/>
    <property type="molecule type" value="Genomic_DNA"/>
</dbReference>
<dbReference type="RefSeq" id="WP_243555460.1">
    <property type="nucleotide sequence ID" value="NZ_CP094528.1"/>
</dbReference>
<dbReference type="Gene3D" id="3.30.360.10">
    <property type="entry name" value="Dihydrodipicolinate Reductase, domain 2"/>
    <property type="match status" value="1"/>
</dbReference>
<organism evidence="5 6">
    <name type="scientific">Agromyces larvae</name>
    <dbReference type="NCBI Taxonomy" id="2929802"/>
    <lineage>
        <taxon>Bacteria</taxon>
        <taxon>Bacillati</taxon>
        <taxon>Actinomycetota</taxon>
        <taxon>Actinomycetes</taxon>
        <taxon>Micrococcales</taxon>
        <taxon>Microbacteriaceae</taxon>
        <taxon>Agromyces</taxon>
    </lineage>
</organism>
<dbReference type="PANTHER" id="PTHR43818">
    <property type="entry name" value="BCDNA.GH03377"/>
    <property type="match status" value="1"/>
</dbReference>
<reference evidence="5 6" key="1">
    <citation type="submission" date="2022-03" db="EMBL/GenBank/DDBJ databases">
        <title>Mucilaginibacter sp. isolated from the gut of Protaetia brevitarsis seulensis larvae.</title>
        <authorList>
            <person name="Won M."/>
            <person name="Kim S.-J."/>
            <person name="Kwon S.-W."/>
        </authorList>
    </citation>
    <scope>NUCLEOTIDE SEQUENCE [LARGE SCALE GENOMIC DNA]</scope>
    <source>
        <strain evidence="5 6">CFWR-12</strain>
    </source>
</reference>
<evidence type="ECO:0000313" key="5">
    <source>
        <dbReference type="EMBL" id="UOE43970.1"/>
    </source>
</evidence>
<keyword evidence="6" id="KW-1185">Reference proteome</keyword>
<evidence type="ECO:0000259" key="3">
    <source>
        <dbReference type="Pfam" id="PF01408"/>
    </source>
</evidence>
<sequence length="380" mass="38939">MTTDVTARARTLRAGFVGGGFMAAVHSRAARAAGAALEGAASSSPAASATAAERLGLAQGYASLDDLIADVDVVHVCTPNATHVEIATRALEAGRHVICEKPLATDAAGAEALAALAADRGVVAAVPFVYRFHPMAREARARVAAGETGRLLGVQGAYLQDWLAAPDDDDWRVDSAQGGPSRAFADIGSHLVDLLEFVSGDRIVRLNAATRTAYRSRATNTDIATEDLVAVVVELASGAIGTLLVSQVAPGHKNGLVLELSGTEASVRFEQEHPETLWIGRTDVSSIVERDPARLSADAARLSIVPAGHPMGYQDAFNAFVADAYAAIAAASDVGGVGASDAGGVAPDGLPTFADGLRAVRVTEAVLASAASGDWAEVRA</sequence>
<dbReference type="Pfam" id="PF22725">
    <property type="entry name" value="GFO_IDH_MocA_C3"/>
    <property type="match status" value="1"/>
</dbReference>
<dbReference type="SUPFAM" id="SSF51735">
    <property type="entry name" value="NAD(P)-binding Rossmann-fold domains"/>
    <property type="match status" value="1"/>
</dbReference>
<accession>A0ABY4BXL0</accession>
<name>A0ABY4BXL0_9MICO</name>
<evidence type="ECO:0000256" key="1">
    <source>
        <dbReference type="ARBA" id="ARBA00023002"/>
    </source>
</evidence>
<dbReference type="InterPro" id="IPR000683">
    <property type="entry name" value="Gfo/Idh/MocA-like_OxRdtase_N"/>
</dbReference>
<feature type="domain" description="GFO/IDH/MocA-like oxidoreductase" evidence="4">
    <location>
        <begin position="137"/>
        <end position="267"/>
    </location>
</feature>
<dbReference type="InterPro" id="IPR055170">
    <property type="entry name" value="GFO_IDH_MocA-like_dom"/>
</dbReference>
<keyword evidence="1" id="KW-0560">Oxidoreductase</keyword>
<evidence type="ECO:0000313" key="6">
    <source>
        <dbReference type="Proteomes" id="UP000832097"/>
    </source>
</evidence>
<feature type="domain" description="Gfo/Idh/MocA-like oxidoreductase N-terminal" evidence="3">
    <location>
        <begin position="13"/>
        <end position="126"/>
    </location>
</feature>
<dbReference type="Gene3D" id="3.40.50.720">
    <property type="entry name" value="NAD(P)-binding Rossmann-like Domain"/>
    <property type="match status" value="1"/>
</dbReference>